<dbReference type="Pfam" id="PF12146">
    <property type="entry name" value="Hydrolase_4"/>
    <property type="match status" value="1"/>
</dbReference>
<dbReference type="SUPFAM" id="SSF53474">
    <property type="entry name" value="alpha/beta-Hydrolases"/>
    <property type="match status" value="1"/>
</dbReference>
<dbReference type="Proteomes" id="UP001485043">
    <property type="component" value="Unassembled WGS sequence"/>
</dbReference>
<evidence type="ECO:0000313" key="4">
    <source>
        <dbReference type="Proteomes" id="UP001485043"/>
    </source>
</evidence>
<evidence type="ECO:0000256" key="1">
    <source>
        <dbReference type="SAM" id="MobiDB-lite"/>
    </source>
</evidence>
<name>A0AAW1TBN7_9CHLO</name>
<dbReference type="PANTHER" id="PTHR43433">
    <property type="entry name" value="HYDROLASE, ALPHA/BETA FOLD FAMILY PROTEIN"/>
    <property type="match status" value="1"/>
</dbReference>
<dbReference type="CDD" id="cd06974">
    <property type="entry name" value="TerD_like"/>
    <property type="match status" value="1"/>
</dbReference>
<dbReference type="Gene3D" id="3.40.50.1820">
    <property type="entry name" value="alpha/beta hydrolase"/>
    <property type="match status" value="1"/>
</dbReference>
<sequence length="1013" mass="111772">MARRAGSLPPATAKRLLQDLQEVLRYPVCGAAALPLDDLTVWHANLCSPSETFKVLGLDGSDGTYENVLVHLVLVFNDDYPAFAPRMRLFHALPHPNATRSLPAPRGAEGSAWEFAMWDCMPGEDAWSSAYTVHSILLQLQAFLLDPKLLFATHQVTHQQAAHEAPQPAPRPIIPGAEEEARTPATPAARRNAARSLQRAKRRSANAAAAGLDGSTGSSAVPTIPSPNPANPGGWDAAVLRKEFPGAQLTASTAADWKHAYLMQAGNVAGDLHCFFTRAGFQEATLGMPLRFTVNPRLKAVDQIEASPDLVSLEAFHIGLVTKDLDHQAAQAVLPMYITAEHFERVKAGKSLQQALKKLMPGSGSLSPAAWVETMPKLLNTAVLLLMDKGVAASDRALTSYCMLHRLSLALVEDFKLLPAVLTRLDRFQKAPASRVKAQTPNLGWLIALLSLTPATRHSWRSLGTLVMEEQLDRQILWICQQNPQLQDALDRPPDAEPRADVNLVAESFEACKLGLRLVAFHVAFLKLIARPAGTSFVQVMESYDMLYGRPPLALQRRMRDVTQRILDISDWAAFFRMIGFPMPPQETSQRMTGLLRRAWKRSLQKGYHKKGMDFSKIQARGVSRLLLRGEKFSAPPNMKRISIFDRWRWQGHHVEYLDASCLLFAQDGRFIEAVDWDDLRSRGTKMAGAVSHSGDQMDDVAQQGTHEINIKLDDLGAHVTQLVIVVSAYAGAMLSRIQQPFVSIQDPATKAILCKMLRPPRETDTPGSDCGFSPALIGWRQPFIGPMDPSHFSQPSHESTPETTGRVQLAQHSMYYELRGLRHKQKVILLNPLACTAKFYGGLADALASQHQVLTYDYRGIGHSTCPRGRNWTSQLMAADALGLLDGVWPEQVVHVAGISMGGFIAQKLAVPLMQQGRLASLCLLVASASYLPKLHMPLFMYDLASSFIFGGPPRKLLEKSRPSQNLFLKLFAPGVEKRPATAPDGSESTMGKLWVDKWLSEVDEWFAINDH</sequence>
<gene>
    <name evidence="3" type="ORF">WJX84_008701</name>
</gene>
<dbReference type="Gene3D" id="2.60.60.30">
    <property type="entry name" value="sav2460 like domains"/>
    <property type="match status" value="1"/>
</dbReference>
<feature type="compositionally biased region" description="Low complexity" evidence="1">
    <location>
        <begin position="183"/>
        <end position="195"/>
    </location>
</feature>
<dbReference type="PANTHER" id="PTHR43433:SF5">
    <property type="entry name" value="AB HYDROLASE-1 DOMAIN-CONTAINING PROTEIN"/>
    <property type="match status" value="1"/>
</dbReference>
<dbReference type="InterPro" id="IPR016135">
    <property type="entry name" value="UBQ-conjugating_enzyme/RWD"/>
</dbReference>
<dbReference type="PROSITE" id="PS50127">
    <property type="entry name" value="UBC_2"/>
    <property type="match status" value="1"/>
</dbReference>
<keyword evidence="4" id="KW-1185">Reference proteome</keyword>
<dbReference type="Gene3D" id="3.10.110.10">
    <property type="entry name" value="Ubiquitin Conjugating Enzyme"/>
    <property type="match status" value="1"/>
</dbReference>
<dbReference type="AlphaFoldDB" id="A0AAW1TBN7"/>
<evidence type="ECO:0000259" key="2">
    <source>
        <dbReference type="PROSITE" id="PS50127"/>
    </source>
</evidence>
<dbReference type="EMBL" id="JALJOV010000101">
    <property type="protein sequence ID" value="KAK9867221.1"/>
    <property type="molecule type" value="Genomic_DNA"/>
</dbReference>
<feature type="region of interest" description="Disordered" evidence="1">
    <location>
        <begin position="180"/>
        <end position="237"/>
    </location>
</feature>
<accession>A0AAW1TBN7</accession>
<feature type="domain" description="UBC core" evidence="2">
    <location>
        <begin position="11"/>
        <end position="186"/>
    </location>
</feature>
<dbReference type="Pfam" id="PF02342">
    <property type="entry name" value="TerD"/>
    <property type="match status" value="1"/>
</dbReference>
<dbReference type="InterPro" id="IPR050471">
    <property type="entry name" value="AB_hydrolase"/>
</dbReference>
<feature type="non-terminal residue" evidence="3">
    <location>
        <position position="1013"/>
    </location>
</feature>
<evidence type="ECO:0000313" key="3">
    <source>
        <dbReference type="EMBL" id="KAK9867221.1"/>
    </source>
</evidence>
<dbReference type="InterPro" id="IPR022742">
    <property type="entry name" value="Hydrolase_4"/>
</dbReference>
<protein>
    <recommendedName>
        <fullName evidence="2">UBC core domain-containing protein</fullName>
    </recommendedName>
</protein>
<proteinExistence type="predicted"/>
<dbReference type="SUPFAM" id="SSF54495">
    <property type="entry name" value="UBC-like"/>
    <property type="match status" value="1"/>
</dbReference>
<dbReference type="CDD" id="cd23955">
    <property type="entry name" value="UBCc_invertebrate"/>
    <property type="match status" value="1"/>
</dbReference>
<dbReference type="InterPro" id="IPR029058">
    <property type="entry name" value="AB_hydrolase_fold"/>
</dbReference>
<organism evidence="3 4">
    <name type="scientific">Apatococcus fuscideae</name>
    <dbReference type="NCBI Taxonomy" id="2026836"/>
    <lineage>
        <taxon>Eukaryota</taxon>
        <taxon>Viridiplantae</taxon>
        <taxon>Chlorophyta</taxon>
        <taxon>core chlorophytes</taxon>
        <taxon>Trebouxiophyceae</taxon>
        <taxon>Chlorellales</taxon>
        <taxon>Chlorellaceae</taxon>
        <taxon>Apatococcus</taxon>
    </lineage>
</organism>
<reference evidence="3 4" key="1">
    <citation type="journal article" date="2024" name="Nat. Commun.">
        <title>Phylogenomics reveals the evolutionary origins of lichenization in chlorophyte algae.</title>
        <authorList>
            <person name="Puginier C."/>
            <person name="Libourel C."/>
            <person name="Otte J."/>
            <person name="Skaloud P."/>
            <person name="Haon M."/>
            <person name="Grisel S."/>
            <person name="Petersen M."/>
            <person name="Berrin J.G."/>
            <person name="Delaux P.M."/>
            <person name="Dal Grande F."/>
            <person name="Keller J."/>
        </authorList>
    </citation>
    <scope>NUCLEOTIDE SEQUENCE [LARGE SCALE GENOMIC DNA]</scope>
    <source>
        <strain evidence="3 4">SAG 2523</strain>
    </source>
</reference>
<comment type="caution">
    <text evidence="3">The sequence shown here is derived from an EMBL/GenBank/DDBJ whole genome shotgun (WGS) entry which is preliminary data.</text>
</comment>
<dbReference type="InterPro" id="IPR003325">
    <property type="entry name" value="TerD"/>
</dbReference>
<dbReference type="InterPro" id="IPR000608">
    <property type="entry name" value="UBC"/>
</dbReference>